<organism evidence="1 2">
    <name type="scientific">Limnoglobus roseus</name>
    <dbReference type="NCBI Taxonomy" id="2598579"/>
    <lineage>
        <taxon>Bacteria</taxon>
        <taxon>Pseudomonadati</taxon>
        <taxon>Planctomycetota</taxon>
        <taxon>Planctomycetia</taxon>
        <taxon>Gemmatales</taxon>
        <taxon>Gemmataceae</taxon>
        <taxon>Limnoglobus</taxon>
    </lineage>
</organism>
<gene>
    <name evidence="1" type="ORF">PX52LOC_00235</name>
</gene>
<reference evidence="2" key="1">
    <citation type="submission" date="2019-08" db="EMBL/GenBank/DDBJ databases">
        <title>Limnoglobus roseus gen. nov., sp. nov., a novel freshwater planctomycete with a giant genome from the family Gemmataceae.</title>
        <authorList>
            <person name="Kulichevskaya I.S."/>
            <person name="Naumoff D.G."/>
            <person name="Miroshnikov K."/>
            <person name="Ivanova A."/>
            <person name="Philippov D.A."/>
            <person name="Hakobyan A."/>
            <person name="Rijpstra I.C."/>
            <person name="Sinninghe Damste J.S."/>
            <person name="Liesack W."/>
            <person name="Dedysh S.N."/>
        </authorList>
    </citation>
    <scope>NUCLEOTIDE SEQUENCE [LARGE SCALE GENOMIC DNA]</scope>
    <source>
        <strain evidence="2">PX52</strain>
    </source>
</reference>
<dbReference type="Proteomes" id="UP000324974">
    <property type="component" value="Chromosome"/>
</dbReference>
<dbReference type="OrthoDB" id="285747at2"/>
<proteinExistence type="predicted"/>
<evidence type="ECO:0000313" key="2">
    <source>
        <dbReference type="Proteomes" id="UP000324974"/>
    </source>
</evidence>
<accession>A0A5C1A2M4</accession>
<name>A0A5C1A2M4_9BACT</name>
<protein>
    <submittedName>
        <fullName evidence="1">Uncharacterized protein</fullName>
    </submittedName>
</protein>
<dbReference type="RefSeq" id="WP_149108359.1">
    <property type="nucleotide sequence ID" value="NZ_CP042425.1"/>
</dbReference>
<dbReference type="KEGG" id="lrs:PX52LOC_00235"/>
<sequence length="86" mass="9036">MALPAIPDWLSKREGSLSAGVGDHTVFVILGGQPQYRLDVRPASGQFICNVTQSNNGHRLDGDGKYPNAAAAFGGGLDALRGKLGW</sequence>
<keyword evidence="2" id="KW-1185">Reference proteome</keyword>
<dbReference type="AlphaFoldDB" id="A0A5C1A2M4"/>
<dbReference type="EMBL" id="CP042425">
    <property type="protein sequence ID" value="QEL13381.1"/>
    <property type="molecule type" value="Genomic_DNA"/>
</dbReference>
<evidence type="ECO:0000313" key="1">
    <source>
        <dbReference type="EMBL" id="QEL13381.1"/>
    </source>
</evidence>